<dbReference type="EMBL" id="BPLF01000001">
    <property type="protein sequence ID" value="GIX61031.1"/>
    <property type="molecule type" value="Genomic_DNA"/>
</dbReference>
<feature type="compositionally biased region" description="Pro residues" evidence="1">
    <location>
        <begin position="14"/>
        <end position="24"/>
    </location>
</feature>
<accession>A0AAV4LPH8</accession>
<dbReference type="GeneID" id="94192514"/>
<gene>
    <name evidence="2" type="ORF">BcabD6B2_04660</name>
</gene>
<proteinExistence type="predicted"/>
<evidence type="ECO:0000256" key="1">
    <source>
        <dbReference type="SAM" id="MobiDB-lite"/>
    </source>
</evidence>
<dbReference type="RefSeq" id="XP_067713102.1">
    <property type="nucleotide sequence ID" value="XM_067857001.1"/>
</dbReference>
<sequence>MPRRPNKLTSLAPPVVPAGIPSPPDAYSSGAPTQAAPWSRDIKKPQPEGLEQRGCAMCTVYVGGMTNPFTKASTRYGPTVADLS</sequence>
<organism evidence="2 3">
    <name type="scientific">Babesia caballi</name>
    <dbReference type="NCBI Taxonomy" id="5871"/>
    <lineage>
        <taxon>Eukaryota</taxon>
        <taxon>Sar</taxon>
        <taxon>Alveolata</taxon>
        <taxon>Apicomplexa</taxon>
        <taxon>Aconoidasida</taxon>
        <taxon>Piroplasmida</taxon>
        <taxon>Babesiidae</taxon>
        <taxon>Babesia</taxon>
    </lineage>
</organism>
<keyword evidence="3" id="KW-1185">Reference proteome</keyword>
<evidence type="ECO:0000313" key="3">
    <source>
        <dbReference type="Proteomes" id="UP001497744"/>
    </source>
</evidence>
<reference evidence="2 3" key="1">
    <citation type="submission" date="2021-06" db="EMBL/GenBank/DDBJ databases">
        <title>Genome sequence of Babesia caballi.</title>
        <authorList>
            <person name="Yamagishi J."/>
            <person name="Kidaka T."/>
            <person name="Ochi A."/>
        </authorList>
    </citation>
    <scope>NUCLEOTIDE SEQUENCE [LARGE SCALE GENOMIC DNA]</scope>
    <source>
        <strain evidence="2">USDA-D6B2</strain>
    </source>
</reference>
<feature type="region of interest" description="Disordered" evidence="1">
    <location>
        <begin position="1"/>
        <end position="50"/>
    </location>
</feature>
<comment type="caution">
    <text evidence="2">The sequence shown here is derived from an EMBL/GenBank/DDBJ whole genome shotgun (WGS) entry which is preliminary data.</text>
</comment>
<evidence type="ECO:0000313" key="2">
    <source>
        <dbReference type="EMBL" id="GIX61031.1"/>
    </source>
</evidence>
<dbReference type="AlphaFoldDB" id="A0AAV4LPH8"/>
<dbReference type="Proteomes" id="UP001497744">
    <property type="component" value="Unassembled WGS sequence"/>
</dbReference>
<protein>
    <submittedName>
        <fullName evidence="2">Chromosome partitioning protein ParB</fullName>
    </submittedName>
</protein>
<name>A0AAV4LPH8_BABCB</name>